<dbReference type="PANTHER" id="PTHR22897">
    <property type="entry name" value="QUIESCIN Q6-RELATED SULFHYDRYL OXIDASE"/>
    <property type="match status" value="1"/>
</dbReference>
<dbReference type="GO" id="GO:0006457">
    <property type="term" value="P:protein folding"/>
    <property type="evidence" value="ECO:0007669"/>
    <property type="project" value="TreeGrafter"/>
</dbReference>
<feature type="chain" id="PRO_5021874606" description="Sulfhydryl oxidase" evidence="11">
    <location>
        <begin position="21"/>
        <end position="584"/>
    </location>
</feature>
<proteinExistence type="inferred from homology"/>
<dbReference type="InterPro" id="IPR036249">
    <property type="entry name" value="Thioredoxin-like_sf"/>
</dbReference>
<comment type="cofactor">
    <cofactor evidence="1 10">
        <name>FAD</name>
        <dbReference type="ChEBI" id="CHEBI:57692"/>
    </cofactor>
</comment>
<name>A0A564YZP7_HYMDI</name>
<keyword evidence="10" id="KW-0472">Membrane</keyword>
<evidence type="ECO:0000256" key="3">
    <source>
        <dbReference type="ARBA" id="ARBA00022630"/>
    </source>
</evidence>
<feature type="domain" description="Thioredoxin" evidence="13">
    <location>
        <begin position="12"/>
        <end position="137"/>
    </location>
</feature>
<evidence type="ECO:0000256" key="8">
    <source>
        <dbReference type="ARBA" id="ARBA00023180"/>
    </source>
</evidence>
<organism evidence="14 15">
    <name type="scientific">Hymenolepis diminuta</name>
    <name type="common">Rat tapeworm</name>
    <dbReference type="NCBI Taxonomy" id="6216"/>
    <lineage>
        <taxon>Eukaryota</taxon>
        <taxon>Metazoa</taxon>
        <taxon>Spiralia</taxon>
        <taxon>Lophotrochozoa</taxon>
        <taxon>Platyhelminthes</taxon>
        <taxon>Cestoda</taxon>
        <taxon>Eucestoda</taxon>
        <taxon>Cyclophyllidea</taxon>
        <taxon>Hymenolepididae</taxon>
        <taxon>Hymenolepis</taxon>
    </lineage>
</organism>
<evidence type="ECO:0000256" key="1">
    <source>
        <dbReference type="ARBA" id="ARBA00001974"/>
    </source>
</evidence>
<dbReference type="InterPro" id="IPR042568">
    <property type="entry name" value="QSOX_FAD-bd_sf"/>
</dbReference>
<dbReference type="Gene3D" id="1.20.120.1960">
    <property type="entry name" value="QSOX sulfhydryl oxidase domain"/>
    <property type="match status" value="1"/>
</dbReference>
<evidence type="ECO:0000256" key="11">
    <source>
        <dbReference type="SAM" id="SignalP"/>
    </source>
</evidence>
<dbReference type="SUPFAM" id="SSF69000">
    <property type="entry name" value="FAD-dependent thiol oxidase"/>
    <property type="match status" value="1"/>
</dbReference>
<keyword evidence="6 10" id="KW-0560">Oxidoreductase</keyword>
<keyword evidence="15" id="KW-1185">Reference proteome</keyword>
<dbReference type="Proteomes" id="UP000321570">
    <property type="component" value="Unassembled WGS sequence"/>
</dbReference>
<dbReference type="PROSITE" id="PS51324">
    <property type="entry name" value="ERV_ALR"/>
    <property type="match status" value="1"/>
</dbReference>
<dbReference type="PROSITE" id="PS51352">
    <property type="entry name" value="THIOREDOXIN_2"/>
    <property type="match status" value="1"/>
</dbReference>
<dbReference type="Pfam" id="PF18371">
    <property type="entry name" value="FAD_SOX"/>
    <property type="match status" value="1"/>
</dbReference>
<dbReference type="Gene3D" id="3.40.30.10">
    <property type="entry name" value="Glutaredoxin"/>
    <property type="match status" value="1"/>
</dbReference>
<keyword evidence="7" id="KW-1015">Disulfide bond</keyword>
<dbReference type="InterPro" id="IPR017937">
    <property type="entry name" value="Thioredoxin_CS"/>
</dbReference>
<evidence type="ECO:0000256" key="9">
    <source>
        <dbReference type="ARBA" id="ARBA00048864"/>
    </source>
</evidence>
<comment type="similarity">
    <text evidence="2">Belongs to the quiescin-sulfhydryl oxidase (QSOX) family.</text>
</comment>
<keyword evidence="4 11" id="KW-0732">Signal</keyword>
<keyword evidence="8" id="KW-0325">Glycoprotein</keyword>
<dbReference type="InterPro" id="IPR040986">
    <property type="entry name" value="QSOX_FAD-bd_dom"/>
</dbReference>
<evidence type="ECO:0000256" key="6">
    <source>
        <dbReference type="ARBA" id="ARBA00023002"/>
    </source>
</evidence>
<dbReference type="Pfam" id="PF04777">
    <property type="entry name" value="Evr1_Alr"/>
    <property type="match status" value="1"/>
</dbReference>
<dbReference type="EMBL" id="CABIJS010000510">
    <property type="protein sequence ID" value="VUZ52636.1"/>
    <property type="molecule type" value="Genomic_DNA"/>
</dbReference>
<dbReference type="InterPro" id="IPR039798">
    <property type="entry name" value="Sulfhydryl_oxidase"/>
</dbReference>
<dbReference type="EC" id="1.8.3.2" evidence="10"/>
<evidence type="ECO:0000256" key="7">
    <source>
        <dbReference type="ARBA" id="ARBA00023157"/>
    </source>
</evidence>
<dbReference type="GO" id="GO:0016971">
    <property type="term" value="F:flavin-dependent sulfhydryl oxidase activity"/>
    <property type="evidence" value="ECO:0007669"/>
    <property type="project" value="InterPro"/>
</dbReference>
<feature type="transmembrane region" description="Helical" evidence="10">
    <location>
        <begin position="545"/>
        <end position="568"/>
    </location>
</feature>
<keyword evidence="10" id="KW-1133">Transmembrane helix</keyword>
<evidence type="ECO:0000259" key="12">
    <source>
        <dbReference type="PROSITE" id="PS51324"/>
    </source>
</evidence>
<keyword evidence="10" id="KW-0812">Transmembrane</keyword>
<keyword evidence="5 10" id="KW-0274">FAD</keyword>
<protein>
    <recommendedName>
        <fullName evidence="10">Sulfhydryl oxidase</fullName>
        <ecNumber evidence="10">1.8.3.2</ecNumber>
    </recommendedName>
</protein>
<evidence type="ECO:0000313" key="14">
    <source>
        <dbReference type="EMBL" id="VUZ52636.1"/>
    </source>
</evidence>
<evidence type="ECO:0000259" key="13">
    <source>
        <dbReference type="PROSITE" id="PS51352"/>
    </source>
</evidence>
<dbReference type="InterPro" id="IPR017905">
    <property type="entry name" value="ERV/ALR_sulphydryl_oxidase"/>
</dbReference>
<dbReference type="AlphaFoldDB" id="A0A564YZP7"/>
<comment type="catalytic activity">
    <reaction evidence="9 10">
        <text>2 R'C(R)SH + O2 = R'C(R)S-S(R)CR' + H2O2</text>
        <dbReference type="Rhea" id="RHEA:17357"/>
        <dbReference type="ChEBI" id="CHEBI:15379"/>
        <dbReference type="ChEBI" id="CHEBI:16240"/>
        <dbReference type="ChEBI" id="CHEBI:16520"/>
        <dbReference type="ChEBI" id="CHEBI:17412"/>
        <dbReference type="EC" id="1.8.3.2"/>
    </reaction>
</comment>
<dbReference type="GO" id="GO:0000139">
    <property type="term" value="C:Golgi membrane"/>
    <property type="evidence" value="ECO:0007669"/>
    <property type="project" value="TreeGrafter"/>
</dbReference>
<dbReference type="PROSITE" id="PS00194">
    <property type="entry name" value="THIOREDOXIN_1"/>
    <property type="match status" value="1"/>
</dbReference>
<dbReference type="SUPFAM" id="SSF52833">
    <property type="entry name" value="Thioredoxin-like"/>
    <property type="match status" value="1"/>
</dbReference>
<dbReference type="InterPro" id="IPR013766">
    <property type="entry name" value="Thioredoxin_domain"/>
</dbReference>
<evidence type="ECO:0000256" key="4">
    <source>
        <dbReference type="ARBA" id="ARBA00022729"/>
    </source>
</evidence>
<dbReference type="GO" id="GO:0003756">
    <property type="term" value="F:protein disulfide isomerase activity"/>
    <property type="evidence" value="ECO:0007669"/>
    <property type="project" value="TreeGrafter"/>
</dbReference>
<evidence type="ECO:0000256" key="2">
    <source>
        <dbReference type="ARBA" id="ARBA00006041"/>
    </source>
</evidence>
<feature type="signal peptide" evidence="11">
    <location>
        <begin position="1"/>
        <end position="20"/>
    </location>
</feature>
<evidence type="ECO:0000256" key="5">
    <source>
        <dbReference type="ARBA" id="ARBA00022827"/>
    </source>
</evidence>
<sequence length="584" mass="66147">MGWVDLVHLSILFFIAFVYSADLYDDESGIITLHANNFTDFVQLQPTLVQFYLHTCGSCQNYAPLFKNLGKSVENWSWAVKIAVIDCSYPANREISNKYDVEFFPTFIFFLKGTKHQIITKYFSASTFREKIADVLVNEKQYDQLIPAVTTSNTLTVFGPNANQVAMIILDTQLNIPTTLQSLIVEGTQYGVKDISGKIAFVGEDASAVQKFLLQNYQKVEEKVLQPSDKPVRSEPTAVINPINYSMPVYAADILASLQIIFTHDIALKKEIKGLELDALKEFLTVLSKYLDLGRQYNEEIAYLQRTVAGRSIISREEWTEFVAKMKLSTDEVNYIACRGSRPYLRGYPCGLWVMFHSMTVNRFLKNEKPDDKAPIAHALNRFVSRFFSCGYCAFHFAKMTSNVRLPGEAIYPDRPDVKPPFPLVEPDLSTLPIPPKSARDEVLWLNNAHNRVNKRLSGESSEDPAAPKVVFPSPQQCRACWSDEARAKMAEDKFAAHPDRTDELLAYLVHHYRPSSWRWDDVCVSFEDISQLGHEGNVFTTFDLILVGVICLCCASAIVALFGLVCCRWRCSTKRDHMPLPNA</sequence>
<evidence type="ECO:0000313" key="15">
    <source>
        <dbReference type="Proteomes" id="UP000321570"/>
    </source>
</evidence>
<gene>
    <name evidence="14" type="ORF">WMSIL1_LOCUS11118</name>
</gene>
<dbReference type="Pfam" id="PF00085">
    <property type="entry name" value="Thioredoxin"/>
    <property type="match status" value="1"/>
</dbReference>
<reference evidence="14 15" key="1">
    <citation type="submission" date="2019-07" db="EMBL/GenBank/DDBJ databases">
        <authorList>
            <person name="Jastrzebski P J."/>
            <person name="Paukszto L."/>
            <person name="Jastrzebski P J."/>
        </authorList>
    </citation>
    <scope>NUCLEOTIDE SEQUENCE [LARGE SCALE GENOMIC DNA]</scope>
    <source>
        <strain evidence="14 15">WMS-il1</strain>
    </source>
</reference>
<feature type="domain" description="ERV/ALR sulfhydryl oxidase" evidence="12">
    <location>
        <begin position="341"/>
        <end position="471"/>
    </location>
</feature>
<accession>A0A564YZP7</accession>
<keyword evidence="3 10" id="KW-0285">Flavoprotein</keyword>
<dbReference type="PANTHER" id="PTHR22897:SF8">
    <property type="entry name" value="SULFHYDRYL OXIDASE"/>
    <property type="match status" value="1"/>
</dbReference>
<dbReference type="Gene3D" id="1.20.120.310">
    <property type="entry name" value="ERV/ALR sulfhydryl oxidase domain"/>
    <property type="match status" value="1"/>
</dbReference>
<dbReference type="InterPro" id="IPR036774">
    <property type="entry name" value="ERV/ALR_sulphydryl_oxid_sf"/>
</dbReference>
<dbReference type="GO" id="GO:0005615">
    <property type="term" value="C:extracellular space"/>
    <property type="evidence" value="ECO:0007669"/>
    <property type="project" value="TreeGrafter"/>
</dbReference>
<evidence type="ECO:0000256" key="10">
    <source>
        <dbReference type="RuleBase" id="RU371123"/>
    </source>
</evidence>